<accession>A0ABZ2LAL7</accession>
<gene>
    <name evidence="2" type="ORF">LVJ94_12115</name>
</gene>
<evidence type="ECO:0000256" key="1">
    <source>
        <dbReference type="SAM" id="SignalP"/>
    </source>
</evidence>
<protein>
    <submittedName>
        <fullName evidence="2">Uncharacterized protein</fullName>
    </submittedName>
</protein>
<feature type="signal peptide" evidence="1">
    <location>
        <begin position="1"/>
        <end position="28"/>
    </location>
</feature>
<evidence type="ECO:0000313" key="2">
    <source>
        <dbReference type="EMBL" id="WXB07973.1"/>
    </source>
</evidence>
<feature type="chain" id="PRO_5045702995" evidence="1">
    <location>
        <begin position="29"/>
        <end position="1408"/>
    </location>
</feature>
<reference evidence="2" key="1">
    <citation type="submission" date="2021-12" db="EMBL/GenBank/DDBJ databases">
        <title>Discovery of the Pendulisporaceae a myxobacterial family with distinct sporulation behavior and unique specialized metabolism.</title>
        <authorList>
            <person name="Garcia R."/>
            <person name="Popoff A."/>
            <person name="Bader C.D."/>
            <person name="Loehr J."/>
            <person name="Walesch S."/>
            <person name="Walt C."/>
            <person name="Boldt J."/>
            <person name="Bunk B."/>
            <person name="Haeckl F.J.F.P.J."/>
            <person name="Gunesch A.P."/>
            <person name="Birkelbach J."/>
            <person name="Nuebel U."/>
            <person name="Pietschmann T."/>
            <person name="Bach T."/>
            <person name="Mueller R."/>
        </authorList>
    </citation>
    <scope>NUCLEOTIDE SEQUENCE</scope>
    <source>
        <strain evidence="2">MSr11367</strain>
    </source>
</reference>
<name>A0ABZ2LAL7_9BACT</name>
<sequence>MRTTFGKRRLVSSLLPLFLLAATGAACSDFNTNRTVPDRKTTVGEDLYGILCDRVSAQVLREDLNGSSFAAICHKSPGPNGTYANDVDQTRLPPLDENLKDVKGQPVPLQKQQEWRNYAMGRIHAMVRRRDSLIAAFDATFPNVRIPVVDERNDDATKTCNVIPDDKAGDRGKLTQQLSDMLGKLQALYNDGTIPRTTQAVARVMDDIRATDPNANATRDGLAQFESRRGYKPDIIEQGAIRPVVAYPQLRNLSNAALRLLSWDSDPYALNAARYGNGSRVPVPGPAHAQFAKMLEVTHEELRTFAPDPWSPAPTTLTDAAGRPILSRPRTTLEVVSYLLNMQDPIYAQNDGNAPPDAPLYLVTRDSRGYASVSPDALAKFFTPDAKDPKLPAIDFLGRFLTKDGKPAPSPFPAVDGTDALARDQFGRALDGAGGAPIYTMTDTSQTFANALMKNLPPLIDPDVSKKHETLMDAIAGLEVLMGSRDNGYKSVREYTPDPTRIDDWKVTHPGENPPGDLGTSKVAVNYDAYHRESAALLDLMWALGTVVGDPTGDDLLSLAQKLVTERLPNVARLTGMGLAAKAIADKHPEADIPEKSTLWDEIHDVLVKIAQDTQVDPQTGNRLLEDMLNVLWDPNQGIAKIEDLGTLFSNQMKYSDLISYDRDNLSAMTNNGLPWVLPYNLTTKRVEEPRTPVDRSKPDSGLNRSLFQRFAQLVTDAHNVTVCNSDGAVVHAKGTLIGDTDIPINLLGIFVGKPLKECSFTKIDDAATFFLDSIVHKADLYVRYDDARLGINVLGLRLSPATVSVFEKSSVIRGFWQSSDPYSDNSIEGVDSGSRTFLPTPRFLTRLQFFDYTTPDTKNATTSRFIKDLFGRFDANKQRLNPHTGTQLCKERVIPDPCIGQAGRDNACQPGPNPSPDGMIHHLRDCEEGQWLDQRDDNTLFITENFRFFELIKPLLLPFTKRNREDIFIDLMTALNKHWQSSKGTAAECVNGFCTKDGASSYEALISEQFVSDLLPAVRDILTVLKKNVTVPRCTSIDPKTHKCAGTENPDGFKVLVDGTRILLDPALAKARNVTNRDGSKEGLRNDGTKNPQVTPMYLVLQALNKFDQSFADWSTTHPNDNRLELWRRARSQLVDQFLTVNGSGAGSAFANRVTPPLLPKLIQLFREQLLAHCPDTYATNSTTACGWAKDEITKKFGDVTSGPLFGTILDVTEAVRQDANARSELAKFLLYMTDPNSVNEARKTMLTTLVDFPQLLADDSLAPLIRTLSEGAASSLVDKDGNLLQTGVVDAVTALLARLSGRAFTAEGIENCNRELDPNQVLTLALQNLVKPMPAKDGKVPQTPLEVIIDTISEVNRVAPDDFASKLQGPDYGTMMKEMSEFMLDKERGLEQFYEIIRQGTVGLPN</sequence>
<evidence type="ECO:0000313" key="3">
    <source>
        <dbReference type="Proteomes" id="UP001374803"/>
    </source>
</evidence>
<dbReference type="PROSITE" id="PS51257">
    <property type="entry name" value="PROKAR_LIPOPROTEIN"/>
    <property type="match status" value="1"/>
</dbReference>
<keyword evidence="1" id="KW-0732">Signal</keyword>
<proteinExistence type="predicted"/>
<dbReference type="EMBL" id="CP089983">
    <property type="protein sequence ID" value="WXB07973.1"/>
    <property type="molecule type" value="Genomic_DNA"/>
</dbReference>
<keyword evidence="3" id="KW-1185">Reference proteome</keyword>
<organism evidence="2 3">
    <name type="scientific">Pendulispora rubella</name>
    <dbReference type="NCBI Taxonomy" id="2741070"/>
    <lineage>
        <taxon>Bacteria</taxon>
        <taxon>Pseudomonadati</taxon>
        <taxon>Myxococcota</taxon>
        <taxon>Myxococcia</taxon>
        <taxon>Myxococcales</taxon>
        <taxon>Sorangiineae</taxon>
        <taxon>Pendulisporaceae</taxon>
        <taxon>Pendulispora</taxon>
    </lineage>
</organism>
<dbReference type="Proteomes" id="UP001374803">
    <property type="component" value="Chromosome"/>
</dbReference>
<dbReference type="RefSeq" id="WP_394837644.1">
    <property type="nucleotide sequence ID" value="NZ_CP089929.1"/>
</dbReference>